<proteinExistence type="predicted"/>
<name>A0ABP9XVG7_9FUNG</name>
<comment type="caution">
    <text evidence="2">The sequence shown here is derived from an EMBL/GenBank/DDBJ whole genome shotgun (WGS) entry which is preliminary data.</text>
</comment>
<reference evidence="2 3" key="1">
    <citation type="submission" date="2024-04" db="EMBL/GenBank/DDBJ databases">
        <title>genome sequences of Mucor flavus KT1a and Helicostylum pulchrum KT1b strains isolation_sourced from the surface of a dry-aged beef.</title>
        <authorList>
            <person name="Toyotome T."/>
            <person name="Hosono M."/>
            <person name="Torimaru M."/>
            <person name="Fukuda K."/>
            <person name="Mikami N."/>
        </authorList>
    </citation>
    <scope>NUCLEOTIDE SEQUENCE [LARGE SCALE GENOMIC DNA]</scope>
    <source>
        <strain evidence="2 3">KT1b</strain>
    </source>
</reference>
<dbReference type="EMBL" id="BAABUJ010000011">
    <property type="protein sequence ID" value="GAA5798777.1"/>
    <property type="molecule type" value="Genomic_DNA"/>
</dbReference>
<organism evidence="2 3">
    <name type="scientific">Helicostylum pulchrum</name>
    <dbReference type="NCBI Taxonomy" id="562976"/>
    <lineage>
        <taxon>Eukaryota</taxon>
        <taxon>Fungi</taxon>
        <taxon>Fungi incertae sedis</taxon>
        <taxon>Mucoromycota</taxon>
        <taxon>Mucoromycotina</taxon>
        <taxon>Mucoromycetes</taxon>
        <taxon>Mucorales</taxon>
        <taxon>Mucorineae</taxon>
        <taxon>Mucoraceae</taxon>
        <taxon>Helicostylum</taxon>
    </lineage>
</organism>
<keyword evidence="3" id="KW-1185">Reference proteome</keyword>
<evidence type="ECO:0000313" key="2">
    <source>
        <dbReference type="EMBL" id="GAA5798777.1"/>
    </source>
</evidence>
<protein>
    <submittedName>
        <fullName evidence="2">Uncharacterized protein</fullName>
    </submittedName>
</protein>
<sequence>MTTAPLINITTTVPTQIKNSTTNCMILDYLFYQSIQSRLQKAFIIDECTTTLSDKNVIESVIDDILSSKHGKKKDAKFEQRLNLCQLTNLTIGRTHHVTFSAPSLITHRRTIFNHSTTTTHLFNTCFHPHYCRRHRRSNCTQSPCLSSKGGPGLAEAIPAFLKTSANMLRSVLDSEHDDLKPLMVAGQQVMGGGMPPRWYDLFLDLLTQAAIQSYMCDGKTGLETIYEIFSYGYVEDEDEEDNIEEEDDEEEEEEEDDDDEDDDEFEDIWSVKAADHHLLFPKTRTMFLFKMQVREREKEFIQIKQGFTLENHFLELEKLYPLIYFERNMCDFIQMLLEDMDIPALDKCDNIPETTSPLKSPEDLPEVQFSNMPSLYKYPSDGSLLMPEIPDITVEDEDVVIPNNKKRTAYTASLEEDSSNNNKKVHY</sequence>
<dbReference type="SUPFAM" id="SSF48371">
    <property type="entry name" value="ARM repeat"/>
    <property type="match status" value="1"/>
</dbReference>
<feature type="region of interest" description="Disordered" evidence="1">
    <location>
        <begin position="409"/>
        <end position="428"/>
    </location>
</feature>
<evidence type="ECO:0000313" key="3">
    <source>
        <dbReference type="Proteomes" id="UP001476247"/>
    </source>
</evidence>
<dbReference type="InterPro" id="IPR016024">
    <property type="entry name" value="ARM-type_fold"/>
</dbReference>
<accession>A0ABP9XVG7</accession>
<dbReference type="Proteomes" id="UP001476247">
    <property type="component" value="Unassembled WGS sequence"/>
</dbReference>
<evidence type="ECO:0000256" key="1">
    <source>
        <dbReference type="SAM" id="MobiDB-lite"/>
    </source>
</evidence>
<feature type="region of interest" description="Disordered" evidence="1">
    <location>
        <begin position="237"/>
        <end position="265"/>
    </location>
</feature>
<gene>
    <name evidence="2" type="ORF">HPULCUR_004183</name>
</gene>